<name>A0A8S2EGT6_9BILA</name>
<dbReference type="AlphaFoldDB" id="A0A8S2EGT6"/>
<organism evidence="1 3">
    <name type="scientific">Didymodactylos carnosus</name>
    <dbReference type="NCBI Taxonomy" id="1234261"/>
    <lineage>
        <taxon>Eukaryota</taxon>
        <taxon>Metazoa</taxon>
        <taxon>Spiralia</taxon>
        <taxon>Gnathifera</taxon>
        <taxon>Rotifera</taxon>
        <taxon>Eurotatoria</taxon>
        <taxon>Bdelloidea</taxon>
        <taxon>Philodinida</taxon>
        <taxon>Philodinidae</taxon>
        <taxon>Didymodactylos</taxon>
    </lineage>
</organism>
<sequence length="150" mass="16234">MRLDELYPTVCNSALDQIGRHASEKLVSIQREESSVRYGEEIVSGKLVSVQGKGVMSLLEQMYVRRGGERFGGPGFVGVLFDLLFTVDRDWSLVDSPEEESCVRGVRAVLVGAVGEHSDSCSGCGEVLSHASAENFKASLEANHRASDKG</sequence>
<evidence type="ECO:0000313" key="3">
    <source>
        <dbReference type="Proteomes" id="UP000677228"/>
    </source>
</evidence>
<proteinExistence type="predicted"/>
<dbReference type="Proteomes" id="UP000677228">
    <property type="component" value="Unassembled WGS sequence"/>
</dbReference>
<dbReference type="Proteomes" id="UP000682733">
    <property type="component" value="Unassembled WGS sequence"/>
</dbReference>
<evidence type="ECO:0000313" key="2">
    <source>
        <dbReference type="EMBL" id="CAF4029047.1"/>
    </source>
</evidence>
<evidence type="ECO:0000313" key="1">
    <source>
        <dbReference type="EMBL" id="CAF1221040.1"/>
    </source>
</evidence>
<comment type="caution">
    <text evidence="1">The sequence shown here is derived from an EMBL/GenBank/DDBJ whole genome shotgun (WGS) entry which is preliminary data.</text>
</comment>
<accession>A0A8S2EGT6</accession>
<protein>
    <submittedName>
        <fullName evidence="1">Uncharacterized protein</fullName>
    </submittedName>
</protein>
<dbReference type="EMBL" id="CAJNOK010015219">
    <property type="protein sequence ID" value="CAF1221040.1"/>
    <property type="molecule type" value="Genomic_DNA"/>
</dbReference>
<dbReference type="EMBL" id="CAJOBA010036754">
    <property type="protein sequence ID" value="CAF4029047.1"/>
    <property type="molecule type" value="Genomic_DNA"/>
</dbReference>
<reference evidence="1" key="1">
    <citation type="submission" date="2021-02" db="EMBL/GenBank/DDBJ databases">
        <authorList>
            <person name="Nowell W R."/>
        </authorList>
    </citation>
    <scope>NUCLEOTIDE SEQUENCE</scope>
</reference>
<gene>
    <name evidence="1" type="ORF">OVA965_LOCUS24918</name>
    <name evidence="2" type="ORF">TMI583_LOCUS25640</name>
</gene>